<proteinExistence type="inferred from homology"/>
<dbReference type="InterPro" id="IPR002645">
    <property type="entry name" value="STAS_dom"/>
</dbReference>
<dbReference type="SUPFAM" id="SSF52091">
    <property type="entry name" value="SpoIIaa-like"/>
    <property type="match status" value="1"/>
</dbReference>
<dbReference type="KEGG" id="lse:F1C12_13200"/>
<dbReference type="InterPro" id="IPR003658">
    <property type="entry name" value="Anti-sigma_ant"/>
</dbReference>
<evidence type="ECO:0000313" key="5">
    <source>
        <dbReference type="Proteomes" id="UP000515511"/>
    </source>
</evidence>
<sequence>MNITTTIRPDGVAVLAANGRINLVTAPTVRREVQRVVDEGHARLAFDLSEVEFIDSSGLGALVSGLKTARTVGGDLRLAAATEQVASVLRLTNLDRILRVYPASDDAYRDDAYRD</sequence>
<feature type="domain" description="STAS" evidence="3">
    <location>
        <begin position="10"/>
        <end position="111"/>
    </location>
</feature>
<evidence type="ECO:0000256" key="1">
    <source>
        <dbReference type="ARBA" id="ARBA00009013"/>
    </source>
</evidence>
<dbReference type="Proteomes" id="UP000515511">
    <property type="component" value="Chromosome"/>
</dbReference>
<evidence type="ECO:0000259" key="3">
    <source>
        <dbReference type="PROSITE" id="PS50801"/>
    </source>
</evidence>
<dbReference type="InterPro" id="IPR036513">
    <property type="entry name" value="STAS_dom_sf"/>
</dbReference>
<dbReference type="GO" id="GO:0043856">
    <property type="term" value="F:anti-sigma factor antagonist activity"/>
    <property type="evidence" value="ECO:0007669"/>
    <property type="project" value="InterPro"/>
</dbReference>
<dbReference type="AlphaFoldDB" id="A0A7G6YBX1"/>
<organism evidence="4 5">
    <name type="scientific">Leifsonia shinshuensis</name>
    <dbReference type="NCBI Taxonomy" id="150026"/>
    <lineage>
        <taxon>Bacteria</taxon>
        <taxon>Bacillati</taxon>
        <taxon>Actinomycetota</taxon>
        <taxon>Actinomycetes</taxon>
        <taxon>Micrococcales</taxon>
        <taxon>Microbacteriaceae</taxon>
        <taxon>Leifsonia</taxon>
    </lineage>
</organism>
<evidence type="ECO:0000256" key="2">
    <source>
        <dbReference type="RuleBase" id="RU003749"/>
    </source>
</evidence>
<dbReference type="PROSITE" id="PS50801">
    <property type="entry name" value="STAS"/>
    <property type="match status" value="1"/>
</dbReference>
<reference evidence="5" key="1">
    <citation type="submission" date="2019-09" db="EMBL/GenBank/DDBJ databases">
        <title>Antimicrobial potential of Antarctic Bacteria.</title>
        <authorList>
            <person name="Benaud N."/>
            <person name="Edwards R.J."/>
            <person name="Ferrari B.C."/>
        </authorList>
    </citation>
    <scope>NUCLEOTIDE SEQUENCE [LARGE SCALE GENOMIC DNA]</scope>
    <source>
        <strain evidence="5">INR9</strain>
    </source>
</reference>
<dbReference type="Gene3D" id="3.30.750.24">
    <property type="entry name" value="STAS domain"/>
    <property type="match status" value="1"/>
</dbReference>
<dbReference type="NCBIfam" id="TIGR00377">
    <property type="entry name" value="ant_ant_sig"/>
    <property type="match status" value="1"/>
</dbReference>
<dbReference type="PANTHER" id="PTHR33495">
    <property type="entry name" value="ANTI-SIGMA FACTOR ANTAGONIST TM_1081-RELATED-RELATED"/>
    <property type="match status" value="1"/>
</dbReference>
<dbReference type="Pfam" id="PF01740">
    <property type="entry name" value="STAS"/>
    <property type="match status" value="1"/>
</dbReference>
<dbReference type="EMBL" id="CP043641">
    <property type="protein sequence ID" value="QNE35986.1"/>
    <property type="molecule type" value="Genomic_DNA"/>
</dbReference>
<gene>
    <name evidence="4" type="ORF">F1C12_13200</name>
</gene>
<name>A0A7G6YBX1_9MICO</name>
<comment type="similarity">
    <text evidence="1 2">Belongs to the anti-sigma-factor antagonist family.</text>
</comment>
<dbReference type="CDD" id="cd07043">
    <property type="entry name" value="STAS_anti-anti-sigma_factors"/>
    <property type="match status" value="1"/>
</dbReference>
<accession>A0A7G6YBX1</accession>
<protein>
    <recommendedName>
        <fullName evidence="2">Anti-sigma factor antagonist</fullName>
    </recommendedName>
</protein>
<dbReference type="PANTHER" id="PTHR33495:SF2">
    <property type="entry name" value="ANTI-SIGMA FACTOR ANTAGONIST TM_1081-RELATED"/>
    <property type="match status" value="1"/>
</dbReference>
<evidence type="ECO:0000313" key="4">
    <source>
        <dbReference type="EMBL" id="QNE35986.1"/>
    </source>
</evidence>
<dbReference type="RefSeq" id="WP_185275418.1">
    <property type="nucleotide sequence ID" value="NZ_CP043641.1"/>
</dbReference>